<comment type="caution">
    <text evidence="5">The sequence shown here is derived from an EMBL/GenBank/DDBJ whole genome shotgun (WGS) entry which is preliminary data.</text>
</comment>
<dbReference type="PROSITE" id="PS51900">
    <property type="entry name" value="CB"/>
    <property type="match status" value="1"/>
</dbReference>
<dbReference type="AlphaFoldDB" id="A0A6M1T7K3"/>
<name>A0A6M1T7K3_9BACT</name>
<organism evidence="5 6">
    <name type="scientific">Fodinibius halophilus</name>
    <dbReference type="NCBI Taxonomy" id="1736908"/>
    <lineage>
        <taxon>Bacteria</taxon>
        <taxon>Pseudomonadati</taxon>
        <taxon>Balneolota</taxon>
        <taxon>Balneolia</taxon>
        <taxon>Balneolales</taxon>
        <taxon>Balneolaceae</taxon>
        <taxon>Fodinibius</taxon>
    </lineage>
</organism>
<proteinExistence type="predicted"/>
<evidence type="ECO:0000313" key="5">
    <source>
        <dbReference type="EMBL" id="NGP90217.1"/>
    </source>
</evidence>
<dbReference type="InterPro" id="IPR004107">
    <property type="entry name" value="Integrase_SAM-like_N"/>
</dbReference>
<dbReference type="EMBL" id="JAALLS010000042">
    <property type="protein sequence ID" value="NGP90217.1"/>
    <property type="molecule type" value="Genomic_DNA"/>
</dbReference>
<dbReference type="Gene3D" id="1.10.150.130">
    <property type="match status" value="1"/>
</dbReference>
<reference evidence="5 6" key="1">
    <citation type="submission" date="2020-02" db="EMBL/GenBank/DDBJ databases">
        <title>Aliifodinibius halophilus 2W32, complete genome.</title>
        <authorList>
            <person name="Li Y."/>
            <person name="Wu S."/>
        </authorList>
    </citation>
    <scope>NUCLEOTIDE SEQUENCE [LARGE SCALE GENOMIC DNA]</scope>
    <source>
        <strain evidence="5 6">2W32</strain>
    </source>
</reference>
<dbReference type="Pfam" id="PF13495">
    <property type="entry name" value="Phage_int_SAM_4"/>
    <property type="match status" value="1"/>
</dbReference>
<sequence>MAQSPLLSKMRTEIRRQQYSYFTERAYIKWVVQFVKYHNMQHPSELDEEDVLRFLIYLEENKEYSLPIQKQALCALLFLYDRILNKPLKTLSRPQVFES</sequence>
<evidence type="ECO:0000256" key="3">
    <source>
        <dbReference type="PROSITE-ProRule" id="PRU01248"/>
    </source>
</evidence>
<feature type="domain" description="Core-binding (CB)" evidence="4">
    <location>
        <begin position="1"/>
        <end position="84"/>
    </location>
</feature>
<keyword evidence="2 3" id="KW-0238">DNA-binding</keyword>
<dbReference type="InterPro" id="IPR010998">
    <property type="entry name" value="Integrase_recombinase_N"/>
</dbReference>
<dbReference type="Proteomes" id="UP000479132">
    <property type="component" value="Unassembled WGS sequence"/>
</dbReference>
<evidence type="ECO:0000256" key="1">
    <source>
        <dbReference type="ARBA" id="ARBA00022908"/>
    </source>
</evidence>
<evidence type="ECO:0000259" key="4">
    <source>
        <dbReference type="PROSITE" id="PS51900"/>
    </source>
</evidence>
<accession>A0A6M1T7K3</accession>
<keyword evidence="1" id="KW-0229">DNA integration</keyword>
<protein>
    <recommendedName>
        <fullName evidence="4">Core-binding (CB) domain-containing protein</fullName>
    </recommendedName>
</protein>
<evidence type="ECO:0000256" key="2">
    <source>
        <dbReference type="ARBA" id="ARBA00023125"/>
    </source>
</evidence>
<gene>
    <name evidence="5" type="ORF">G3569_17795</name>
</gene>
<keyword evidence="6" id="KW-1185">Reference proteome</keyword>
<dbReference type="GO" id="GO:0003677">
    <property type="term" value="F:DNA binding"/>
    <property type="evidence" value="ECO:0007669"/>
    <property type="project" value="UniProtKB-UniRule"/>
</dbReference>
<dbReference type="InterPro" id="IPR044068">
    <property type="entry name" value="CB"/>
</dbReference>
<dbReference type="RefSeq" id="WP_165271441.1">
    <property type="nucleotide sequence ID" value="NZ_JAALLS010000042.1"/>
</dbReference>
<evidence type="ECO:0000313" key="6">
    <source>
        <dbReference type="Proteomes" id="UP000479132"/>
    </source>
</evidence>
<dbReference type="GO" id="GO:0015074">
    <property type="term" value="P:DNA integration"/>
    <property type="evidence" value="ECO:0007669"/>
    <property type="project" value="UniProtKB-KW"/>
</dbReference>